<feature type="domain" description="RRM" evidence="5">
    <location>
        <begin position="56"/>
        <end position="136"/>
    </location>
</feature>
<dbReference type="SMART" id="SM00360">
    <property type="entry name" value="RRM"/>
    <property type="match status" value="1"/>
</dbReference>
<protein>
    <recommendedName>
        <fullName evidence="9">RRM domain-containing protein</fullName>
    </recommendedName>
</protein>
<evidence type="ECO:0000256" key="1">
    <source>
        <dbReference type="ARBA" id="ARBA00022737"/>
    </source>
</evidence>
<dbReference type="AlphaFoldDB" id="A0A0E0FDK0"/>
<dbReference type="PANTHER" id="PTHR48032">
    <property type="entry name" value="RNA-BINDING PROTEIN MUSASHI HOMOLOG RBP6"/>
    <property type="match status" value="1"/>
</dbReference>
<evidence type="ECO:0008006" key="9">
    <source>
        <dbReference type="Google" id="ProtNLM"/>
    </source>
</evidence>
<dbReference type="HOGENOM" id="CLU_624661_0_0_1"/>
<evidence type="ECO:0000256" key="2">
    <source>
        <dbReference type="ARBA" id="ARBA00022884"/>
    </source>
</evidence>
<dbReference type="CDD" id="cd08824">
    <property type="entry name" value="LOTUS"/>
    <property type="match status" value="1"/>
</dbReference>
<dbReference type="Gene3D" id="3.30.420.610">
    <property type="entry name" value="LOTUS domain-like"/>
    <property type="match status" value="1"/>
</dbReference>
<proteinExistence type="predicted"/>
<dbReference type="PANTHER" id="PTHR48032:SF6">
    <property type="entry name" value="RNA-BINDING (RRM_RBD_RNP MOTIFS) FAMILY PROTEIN"/>
    <property type="match status" value="1"/>
</dbReference>
<feature type="domain" description="HTH OST-type" evidence="6">
    <location>
        <begin position="193"/>
        <end position="270"/>
    </location>
</feature>
<dbReference type="eggNOG" id="KOG4205">
    <property type="taxonomic scope" value="Eukaryota"/>
</dbReference>
<dbReference type="InterPro" id="IPR012677">
    <property type="entry name" value="Nucleotide-bd_a/b_plait_sf"/>
</dbReference>
<dbReference type="Gramene" id="OMERI12G11970.1">
    <property type="protein sequence ID" value="OMERI12G11970.1"/>
    <property type="gene ID" value="OMERI12G11970"/>
</dbReference>
<sequence>MSTRLLHLACKHDAVQCTRLLLEGGHGITASPVDARDQLTRTPLQPNHWLKHDYTRKIFVGGLPPSVGADYLTEFFTAEFGPVEEAVVIGIRMGDRVQSRGFGFVKFKREEDVISAKETHHVYMLGKRVEVKDAVARGSLPAEIQKTSSFRHHNQEVPKVTHPLLDGELKEEYCIRKRQPLPEMCLPSWFFIFRKWLPGFLADAAERLGDRYPLSSLKGDFRAICRMELDHGTLGYPKLSDFMRSLPGICRMGVVPVGSGPATHMVLLPPVSRLKYVPVLEPFSFDHDELSELMSDHQSPRSPLTTNITEDFPRNTDSQQGDTCSESNAQSQQGDKCSRGNTESQQDSASTDNGSLPSEVTPKADSIDLMEPAPTRKPDLIIPEPTREPIVIGIASLTQKIVCEPMMKTDLLDSGPQKTNGSIVSGQTRCSVDCQVKSM</sequence>
<organism evidence="7">
    <name type="scientific">Oryza meridionalis</name>
    <dbReference type="NCBI Taxonomy" id="40149"/>
    <lineage>
        <taxon>Eukaryota</taxon>
        <taxon>Viridiplantae</taxon>
        <taxon>Streptophyta</taxon>
        <taxon>Embryophyta</taxon>
        <taxon>Tracheophyta</taxon>
        <taxon>Spermatophyta</taxon>
        <taxon>Magnoliopsida</taxon>
        <taxon>Liliopsida</taxon>
        <taxon>Poales</taxon>
        <taxon>Poaceae</taxon>
        <taxon>BOP clade</taxon>
        <taxon>Oryzoideae</taxon>
        <taxon>Oryzeae</taxon>
        <taxon>Oryzinae</taxon>
        <taxon>Oryza</taxon>
    </lineage>
</organism>
<reference evidence="7" key="1">
    <citation type="submission" date="2015-04" db="UniProtKB">
        <authorList>
            <consortium name="EnsemblPlants"/>
        </authorList>
    </citation>
    <scope>IDENTIFICATION</scope>
</reference>
<reference evidence="7" key="2">
    <citation type="submission" date="2018-05" db="EMBL/GenBank/DDBJ databases">
        <title>OmerRS3 (Oryza meridionalis Reference Sequence Version 3).</title>
        <authorList>
            <person name="Zhang J."/>
            <person name="Kudrna D."/>
            <person name="Lee S."/>
            <person name="Talag J."/>
            <person name="Welchert J."/>
            <person name="Wing R.A."/>
        </authorList>
    </citation>
    <scope>NUCLEOTIDE SEQUENCE [LARGE SCALE GENOMIC DNA]</scope>
    <source>
        <strain evidence="7">cv. OR44</strain>
    </source>
</reference>
<dbReference type="Pfam" id="PF00076">
    <property type="entry name" value="RRM_1"/>
    <property type="match status" value="1"/>
</dbReference>
<name>A0A0E0FDK0_9ORYZ</name>
<evidence type="ECO:0000256" key="4">
    <source>
        <dbReference type="SAM" id="MobiDB-lite"/>
    </source>
</evidence>
<dbReference type="Proteomes" id="UP000008021">
    <property type="component" value="Chromosome 12"/>
</dbReference>
<dbReference type="InterPro" id="IPR035979">
    <property type="entry name" value="RBD_domain_sf"/>
</dbReference>
<evidence type="ECO:0000259" key="5">
    <source>
        <dbReference type="PROSITE" id="PS50102"/>
    </source>
</evidence>
<dbReference type="InterPro" id="IPR000504">
    <property type="entry name" value="RRM_dom"/>
</dbReference>
<evidence type="ECO:0000259" key="6">
    <source>
        <dbReference type="PROSITE" id="PS51644"/>
    </source>
</evidence>
<feature type="region of interest" description="Disordered" evidence="4">
    <location>
        <begin position="292"/>
        <end position="381"/>
    </location>
</feature>
<evidence type="ECO:0000313" key="7">
    <source>
        <dbReference type="EnsemblPlants" id="OMERI12G11970.1"/>
    </source>
</evidence>
<accession>A0A0E0FDK0</accession>
<dbReference type="GO" id="GO:0003729">
    <property type="term" value="F:mRNA binding"/>
    <property type="evidence" value="ECO:0007669"/>
    <property type="project" value="TreeGrafter"/>
</dbReference>
<dbReference type="SUPFAM" id="SSF54928">
    <property type="entry name" value="RNA-binding domain, RBD"/>
    <property type="match status" value="1"/>
</dbReference>
<dbReference type="PROSITE" id="PS51644">
    <property type="entry name" value="HTH_OST"/>
    <property type="match status" value="1"/>
</dbReference>
<keyword evidence="1" id="KW-0677">Repeat</keyword>
<feature type="compositionally biased region" description="Polar residues" evidence="4">
    <location>
        <begin position="300"/>
        <end position="358"/>
    </location>
</feature>
<dbReference type="STRING" id="40149.A0A0E0FDK0"/>
<dbReference type="Pfam" id="PF12872">
    <property type="entry name" value="OST-HTH"/>
    <property type="match status" value="1"/>
</dbReference>
<dbReference type="Gene3D" id="3.30.70.330">
    <property type="match status" value="1"/>
</dbReference>
<keyword evidence="8" id="KW-1185">Reference proteome</keyword>
<evidence type="ECO:0000256" key="3">
    <source>
        <dbReference type="PROSITE-ProRule" id="PRU00176"/>
    </source>
</evidence>
<evidence type="ECO:0000313" key="8">
    <source>
        <dbReference type="Proteomes" id="UP000008021"/>
    </source>
</evidence>
<dbReference type="PROSITE" id="PS50102">
    <property type="entry name" value="RRM"/>
    <property type="match status" value="1"/>
</dbReference>
<dbReference type="InterPro" id="IPR025605">
    <property type="entry name" value="OST-HTH/LOTUS_dom"/>
</dbReference>
<keyword evidence="2 3" id="KW-0694">RNA-binding</keyword>
<dbReference type="GO" id="GO:0006417">
    <property type="term" value="P:regulation of translation"/>
    <property type="evidence" value="ECO:0007669"/>
    <property type="project" value="TreeGrafter"/>
</dbReference>
<dbReference type="InterPro" id="IPR041966">
    <property type="entry name" value="LOTUS-like"/>
</dbReference>
<dbReference type="eggNOG" id="KOG0504">
    <property type="taxonomic scope" value="Eukaryota"/>
</dbReference>
<dbReference type="EnsemblPlants" id="OMERI12G11970.1">
    <property type="protein sequence ID" value="OMERI12G11970.1"/>
    <property type="gene ID" value="OMERI12G11970"/>
</dbReference>